<reference evidence="3" key="1">
    <citation type="submission" date="2023-03" db="EMBL/GenBank/DDBJ databases">
        <title>Emydomyces testavorans Genome Sequence.</title>
        <authorList>
            <person name="Hoyer L."/>
        </authorList>
    </citation>
    <scope>NUCLEOTIDE SEQUENCE</scope>
    <source>
        <strain evidence="3">16-2883</strain>
    </source>
</reference>
<feature type="compositionally biased region" description="Polar residues" evidence="1">
    <location>
        <begin position="58"/>
        <end position="67"/>
    </location>
</feature>
<protein>
    <submittedName>
        <fullName evidence="3">Uncharacterized protein</fullName>
    </submittedName>
</protein>
<organism evidence="3 4">
    <name type="scientific">Emydomyces testavorans</name>
    <dbReference type="NCBI Taxonomy" id="2070801"/>
    <lineage>
        <taxon>Eukaryota</taxon>
        <taxon>Fungi</taxon>
        <taxon>Dikarya</taxon>
        <taxon>Ascomycota</taxon>
        <taxon>Pezizomycotina</taxon>
        <taxon>Eurotiomycetes</taxon>
        <taxon>Eurotiomycetidae</taxon>
        <taxon>Onygenales</taxon>
        <taxon>Nannizziopsiaceae</taxon>
        <taxon>Emydomyces</taxon>
    </lineage>
</organism>
<sequence>MKRIILRAPRRAQGSICQFCQSYTSSSRQLASHFQPALVTAKATRSPKNAYKSRDHSSNFGLPNSSLRRFASSPPAAQSRGDPDLMLRDVLQDSHAIITTAALPTEDTIIHLLERCKDIANIALSDNSVSTKKTEDNATSSLLDLEEGNGNRNKSAAKAKTTPMKNFRQRATIAISSMLNELLRDPKIFISPKILREYTLIQTQLRKADHFPEIFTLYATKPAPQATGSTITYRTVNPKTAKNAIPQELADMALDVAIEQKNLPLAIAIVDKTFCTPAFRRAKILRKASLPIAGVVGAPPAAYIAASYASTFQNTMSPTTSTWIAFSAILAYLTFTSSIGLVAIVTANDQMQRVVWLPGMPLRQRWLREEERAAMDKIAMAWGFKDPWMQGEEEGEEWESLREFLGMRGMILDKTDLMEGME</sequence>
<evidence type="ECO:0000256" key="1">
    <source>
        <dbReference type="SAM" id="MobiDB-lite"/>
    </source>
</evidence>
<feature type="region of interest" description="Disordered" evidence="1">
    <location>
        <begin position="141"/>
        <end position="163"/>
    </location>
</feature>
<keyword evidence="2" id="KW-0812">Transmembrane</keyword>
<evidence type="ECO:0000313" key="3">
    <source>
        <dbReference type="EMBL" id="WEW55782.1"/>
    </source>
</evidence>
<gene>
    <name evidence="3" type="ORF">PRK78_001215</name>
</gene>
<feature type="transmembrane region" description="Helical" evidence="2">
    <location>
        <begin position="290"/>
        <end position="311"/>
    </location>
</feature>
<dbReference type="Proteomes" id="UP001219355">
    <property type="component" value="Chromosome 1"/>
</dbReference>
<evidence type="ECO:0000313" key="4">
    <source>
        <dbReference type="Proteomes" id="UP001219355"/>
    </source>
</evidence>
<feature type="region of interest" description="Disordered" evidence="1">
    <location>
        <begin position="43"/>
        <end position="83"/>
    </location>
</feature>
<dbReference type="EMBL" id="CP120627">
    <property type="protein sequence ID" value="WEW55782.1"/>
    <property type="molecule type" value="Genomic_DNA"/>
</dbReference>
<accession>A0AAF0IGH2</accession>
<keyword evidence="2" id="KW-0472">Membrane</keyword>
<evidence type="ECO:0000256" key="2">
    <source>
        <dbReference type="SAM" id="Phobius"/>
    </source>
</evidence>
<dbReference type="AlphaFoldDB" id="A0AAF0IGH2"/>
<name>A0AAF0IGH2_9EURO</name>
<proteinExistence type="predicted"/>
<keyword evidence="4" id="KW-1185">Reference proteome</keyword>
<keyword evidence="2" id="KW-1133">Transmembrane helix</keyword>
<feature type="transmembrane region" description="Helical" evidence="2">
    <location>
        <begin position="323"/>
        <end position="345"/>
    </location>
</feature>